<keyword evidence="1" id="KW-0472">Membrane</keyword>
<dbReference type="WBParaSite" id="nRc.2.0.1.t00461-RA">
    <property type="protein sequence ID" value="nRc.2.0.1.t00461-RA"/>
    <property type="gene ID" value="nRc.2.0.1.g00461"/>
</dbReference>
<keyword evidence="1" id="KW-1133">Transmembrane helix</keyword>
<evidence type="ECO:0000256" key="1">
    <source>
        <dbReference type="SAM" id="Phobius"/>
    </source>
</evidence>
<keyword evidence="1" id="KW-0812">Transmembrane</keyword>
<accession>A0A915HGN3</accession>
<protein>
    <submittedName>
        <fullName evidence="3">Uncharacterized protein</fullName>
    </submittedName>
</protein>
<proteinExistence type="predicted"/>
<organism evidence="2 3">
    <name type="scientific">Romanomermis culicivorax</name>
    <name type="common">Nematode worm</name>
    <dbReference type="NCBI Taxonomy" id="13658"/>
    <lineage>
        <taxon>Eukaryota</taxon>
        <taxon>Metazoa</taxon>
        <taxon>Ecdysozoa</taxon>
        <taxon>Nematoda</taxon>
        <taxon>Enoplea</taxon>
        <taxon>Dorylaimia</taxon>
        <taxon>Mermithida</taxon>
        <taxon>Mermithoidea</taxon>
        <taxon>Mermithidae</taxon>
        <taxon>Romanomermis</taxon>
    </lineage>
</organism>
<evidence type="ECO:0000313" key="2">
    <source>
        <dbReference type="Proteomes" id="UP000887565"/>
    </source>
</evidence>
<keyword evidence="2" id="KW-1185">Reference proteome</keyword>
<evidence type="ECO:0000313" key="3">
    <source>
        <dbReference type="WBParaSite" id="nRc.2.0.1.t00461-RA"/>
    </source>
</evidence>
<name>A0A915HGN3_ROMCU</name>
<feature type="transmembrane region" description="Helical" evidence="1">
    <location>
        <begin position="32"/>
        <end position="50"/>
    </location>
</feature>
<sequence>MVANDVRRYEFVTAQGHIITAIRGCRFQFYFLYRRVFVVDCFVAIIIFVIKNTIVDVVVGGSDDDGRAVIVINGRDHRILRAKRAKQQMVSNIPVHG</sequence>
<reference evidence="3" key="1">
    <citation type="submission" date="2022-11" db="UniProtKB">
        <authorList>
            <consortium name="WormBaseParasite"/>
        </authorList>
    </citation>
    <scope>IDENTIFICATION</scope>
</reference>
<dbReference type="Proteomes" id="UP000887565">
    <property type="component" value="Unplaced"/>
</dbReference>
<dbReference type="AlphaFoldDB" id="A0A915HGN3"/>